<protein>
    <submittedName>
        <fullName evidence="2">Uncharacterized protein</fullName>
    </submittedName>
</protein>
<reference evidence="1" key="1">
    <citation type="submission" date="2014-07" db="EMBL/GenBank/DDBJ databases">
        <authorList>
            <person name="Martin A.A"/>
            <person name="De Silva N."/>
        </authorList>
    </citation>
    <scope>NUCLEOTIDE SEQUENCE</scope>
</reference>
<sequence length="80" mass="9517">MMKKKSNLENQLRLQRHREVVENYKKKVESFGQSLMYEVACSRAAPLDYDFLYSKYVKIVEKREGGGIKIDEEEIKIEEE</sequence>
<dbReference type="Proteomes" id="UP000035680">
    <property type="component" value="Unassembled WGS sequence"/>
</dbReference>
<evidence type="ECO:0000313" key="2">
    <source>
        <dbReference type="WBParaSite" id="SVE_1309600.1"/>
    </source>
</evidence>
<dbReference type="WBParaSite" id="SVE_1309600.1">
    <property type="protein sequence ID" value="SVE_1309600.1"/>
    <property type="gene ID" value="SVE_1309600"/>
</dbReference>
<proteinExistence type="predicted"/>
<evidence type="ECO:0000313" key="1">
    <source>
        <dbReference type="Proteomes" id="UP000035680"/>
    </source>
</evidence>
<reference evidence="2" key="2">
    <citation type="submission" date="2015-08" db="UniProtKB">
        <authorList>
            <consortium name="WormBaseParasite"/>
        </authorList>
    </citation>
    <scope>IDENTIFICATION</scope>
</reference>
<name>A0A0K0FS36_STRVS</name>
<dbReference type="AlphaFoldDB" id="A0A0K0FS36"/>
<keyword evidence="1" id="KW-1185">Reference proteome</keyword>
<organism evidence="1 2">
    <name type="scientific">Strongyloides venezuelensis</name>
    <name type="common">Threadworm</name>
    <dbReference type="NCBI Taxonomy" id="75913"/>
    <lineage>
        <taxon>Eukaryota</taxon>
        <taxon>Metazoa</taxon>
        <taxon>Ecdysozoa</taxon>
        <taxon>Nematoda</taxon>
        <taxon>Chromadorea</taxon>
        <taxon>Rhabditida</taxon>
        <taxon>Tylenchina</taxon>
        <taxon>Panagrolaimomorpha</taxon>
        <taxon>Strongyloidoidea</taxon>
        <taxon>Strongyloididae</taxon>
        <taxon>Strongyloides</taxon>
    </lineage>
</organism>
<accession>A0A0K0FS36</accession>